<proteinExistence type="inferred from homology"/>
<keyword evidence="5" id="KW-0819">tRNA processing</keyword>
<evidence type="ECO:0000313" key="11">
    <source>
        <dbReference type="EMBL" id="MBA6155129.1"/>
    </source>
</evidence>
<keyword evidence="11" id="KW-0808">Transferase</keyword>
<evidence type="ECO:0000256" key="8">
    <source>
        <dbReference type="ARBA" id="ARBA00022840"/>
    </source>
</evidence>
<comment type="subcellular location">
    <subcellularLocation>
        <location evidence="1">Cytoplasm</location>
    </subcellularLocation>
</comment>
<gene>
    <name evidence="11" type="primary">tsaE</name>
    <name evidence="11" type="ORF">H3Z83_01135</name>
</gene>
<evidence type="ECO:0000256" key="3">
    <source>
        <dbReference type="ARBA" id="ARBA00019010"/>
    </source>
</evidence>
<evidence type="ECO:0000256" key="2">
    <source>
        <dbReference type="ARBA" id="ARBA00007599"/>
    </source>
</evidence>
<keyword evidence="4" id="KW-0963">Cytoplasm</keyword>
<dbReference type="RefSeq" id="WP_182123643.1">
    <property type="nucleotide sequence ID" value="NZ_JACGLS010000001.1"/>
</dbReference>
<dbReference type="GO" id="GO:0005737">
    <property type="term" value="C:cytoplasm"/>
    <property type="evidence" value="ECO:0007669"/>
    <property type="project" value="UniProtKB-SubCell"/>
</dbReference>
<keyword evidence="7" id="KW-0547">Nucleotide-binding</keyword>
<protein>
    <recommendedName>
        <fullName evidence="3">tRNA threonylcarbamoyladenosine biosynthesis protein TsaE</fullName>
    </recommendedName>
    <alternativeName>
        <fullName evidence="10">t(6)A37 threonylcarbamoyladenosine biosynthesis protein TsaE</fullName>
    </alternativeName>
</protein>
<comment type="caution">
    <text evidence="11">The sequence shown here is derived from an EMBL/GenBank/DDBJ whole genome shotgun (WGS) entry which is preliminary data.</text>
</comment>
<evidence type="ECO:0000256" key="7">
    <source>
        <dbReference type="ARBA" id="ARBA00022741"/>
    </source>
</evidence>
<dbReference type="NCBIfam" id="TIGR00150">
    <property type="entry name" value="T6A_YjeE"/>
    <property type="match status" value="1"/>
</dbReference>
<dbReference type="AlphaFoldDB" id="A0A839ALT7"/>
<dbReference type="GO" id="GO:0016740">
    <property type="term" value="F:transferase activity"/>
    <property type="evidence" value="ECO:0007669"/>
    <property type="project" value="UniProtKB-KW"/>
</dbReference>
<dbReference type="GO" id="GO:0005524">
    <property type="term" value="F:ATP binding"/>
    <property type="evidence" value="ECO:0007669"/>
    <property type="project" value="UniProtKB-KW"/>
</dbReference>
<evidence type="ECO:0000256" key="4">
    <source>
        <dbReference type="ARBA" id="ARBA00022490"/>
    </source>
</evidence>
<keyword evidence="12" id="KW-1185">Reference proteome</keyword>
<keyword evidence="8" id="KW-0067">ATP-binding</keyword>
<evidence type="ECO:0000256" key="1">
    <source>
        <dbReference type="ARBA" id="ARBA00004496"/>
    </source>
</evidence>
<dbReference type="Gene3D" id="3.40.50.300">
    <property type="entry name" value="P-loop containing nucleotide triphosphate hydrolases"/>
    <property type="match status" value="1"/>
</dbReference>
<dbReference type="SUPFAM" id="SSF52540">
    <property type="entry name" value="P-loop containing nucleoside triphosphate hydrolases"/>
    <property type="match status" value="1"/>
</dbReference>
<evidence type="ECO:0000256" key="10">
    <source>
        <dbReference type="ARBA" id="ARBA00032441"/>
    </source>
</evidence>
<evidence type="ECO:0000313" key="12">
    <source>
        <dbReference type="Proteomes" id="UP000563906"/>
    </source>
</evidence>
<evidence type="ECO:0000256" key="6">
    <source>
        <dbReference type="ARBA" id="ARBA00022723"/>
    </source>
</evidence>
<organism evidence="11 12">
    <name type="scientific">Tenacibaculum pelagium</name>
    <dbReference type="NCBI Taxonomy" id="2759527"/>
    <lineage>
        <taxon>Bacteria</taxon>
        <taxon>Pseudomonadati</taxon>
        <taxon>Bacteroidota</taxon>
        <taxon>Flavobacteriia</taxon>
        <taxon>Flavobacteriales</taxon>
        <taxon>Flavobacteriaceae</taxon>
        <taxon>Tenacibaculum</taxon>
    </lineage>
</organism>
<sequence>MNKNYSLNELTTIAQEVVKKAQNKVLLFNGDMGVGKTTLIKEICKILGVDDVAHSPTFSLVNEYKTNDNETVYHFDFYRIEDEEEAYDMGVEDYLYSNNWCLIEWPENVKNLLPLDAVEVKIMLLDDGQRNIQLKTN</sequence>
<evidence type="ECO:0000256" key="5">
    <source>
        <dbReference type="ARBA" id="ARBA00022694"/>
    </source>
</evidence>
<keyword evidence="6" id="KW-0479">Metal-binding</keyword>
<dbReference type="InterPro" id="IPR003442">
    <property type="entry name" value="T6A_TsaE"/>
</dbReference>
<dbReference type="GO" id="GO:0046872">
    <property type="term" value="F:metal ion binding"/>
    <property type="evidence" value="ECO:0007669"/>
    <property type="project" value="UniProtKB-KW"/>
</dbReference>
<dbReference type="Proteomes" id="UP000563906">
    <property type="component" value="Unassembled WGS sequence"/>
</dbReference>
<name>A0A839ALT7_9FLAO</name>
<reference evidence="11 12" key="1">
    <citation type="submission" date="2020-07" db="EMBL/GenBank/DDBJ databases">
        <title>Bacterium isolated from marine sediment.</title>
        <authorList>
            <person name="Shang D."/>
            <person name="Du Z.-J."/>
        </authorList>
    </citation>
    <scope>NUCLEOTIDE SEQUENCE [LARGE SCALE GENOMIC DNA]</scope>
    <source>
        <strain evidence="11 12">S7007</strain>
    </source>
</reference>
<comment type="similarity">
    <text evidence="2">Belongs to the TsaE family.</text>
</comment>
<dbReference type="Pfam" id="PF02367">
    <property type="entry name" value="TsaE"/>
    <property type="match status" value="1"/>
</dbReference>
<dbReference type="PANTHER" id="PTHR33540:SF2">
    <property type="entry name" value="TRNA THREONYLCARBAMOYLADENOSINE BIOSYNTHESIS PROTEIN TSAE"/>
    <property type="match status" value="1"/>
</dbReference>
<dbReference type="PANTHER" id="PTHR33540">
    <property type="entry name" value="TRNA THREONYLCARBAMOYLADENOSINE BIOSYNTHESIS PROTEIN TSAE"/>
    <property type="match status" value="1"/>
</dbReference>
<accession>A0A839ALT7</accession>
<dbReference type="InterPro" id="IPR027417">
    <property type="entry name" value="P-loop_NTPase"/>
</dbReference>
<evidence type="ECO:0000256" key="9">
    <source>
        <dbReference type="ARBA" id="ARBA00022842"/>
    </source>
</evidence>
<keyword evidence="9" id="KW-0460">Magnesium</keyword>
<dbReference type="GO" id="GO:0002949">
    <property type="term" value="P:tRNA threonylcarbamoyladenosine modification"/>
    <property type="evidence" value="ECO:0007669"/>
    <property type="project" value="InterPro"/>
</dbReference>
<dbReference type="EMBL" id="JACGLS010000001">
    <property type="protein sequence ID" value="MBA6155129.1"/>
    <property type="molecule type" value="Genomic_DNA"/>
</dbReference>